<dbReference type="NCBIfam" id="NF003818">
    <property type="entry name" value="PRK05409.1"/>
    <property type="match status" value="1"/>
</dbReference>
<dbReference type="Proteomes" id="UP001268089">
    <property type="component" value="Unassembled WGS sequence"/>
</dbReference>
<evidence type="ECO:0000313" key="2">
    <source>
        <dbReference type="Proteomes" id="UP001268089"/>
    </source>
</evidence>
<proteinExistence type="predicted"/>
<dbReference type="InterPro" id="IPR007801">
    <property type="entry name" value="MbnB/TglH/ChrH"/>
</dbReference>
<dbReference type="EMBL" id="JAVDXO010000005">
    <property type="protein sequence ID" value="MDR7307365.1"/>
    <property type="molecule type" value="Genomic_DNA"/>
</dbReference>
<comment type="caution">
    <text evidence="1">The sequence shown here is derived from an EMBL/GenBank/DDBJ whole genome shotgun (WGS) entry which is preliminary data.</text>
</comment>
<name>A0ABU1ZPA9_9BURK</name>
<dbReference type="PANTHER" id="PTHR42194:SF1">
    <property type="entry name" value="UPF0276 PROTEIN HI_1600"/>
    <property type="match status" value="1"/>
</dbReference>
<reference evidence="1 2" key="1">
    <citation type="submission" date="2023-07" db="EMBL/GenBank/DDBJ databases">
        <title>Sorghum-associated microbial communities from plants grown in Nebraska, USA.</title>
        <authorList>
            <person name="Schachtman D."/>
        </authorList>
    </citation>
    <scope>NUCLEOTIDE SEQUENCE [LARGE SCALE GENOMIC DNA]</scope>
    <source>
        <strain evidence="1 2">BE308</strain>
    </source>
</reference>
<sequence>MLSSAAPMPLATDAVVGLGWRHPHYAELLQRQPALDFLEVHSENFFGQGGAALAVLEQGRALYPISLHGVGLSLGSAVGLDPWHLDQLAALVQRIDPARVSDHASFARGVFNGHTVHASDLLPIPFTTEALDLLCGHVHQVQDRLQRRFMVENLSAYLRWNTPADAAWSETEFLVTLARRTGCLLLVDVNNIYVNALNAQREGLVTDPMQACRDWLDAIPAEVVGELHLAGHCHVSDAHGEIVIDDHGSRVCPEVWALYAHAVARFGCVPTLIEWDTDVPALDVLLDEAQHARAVCASVFESVAA</sequence>
<dbReference type="Pfam" id="PF05114">
    <property type="entry name" value="MbnB_TglH_ChrH"/>
    <property type="match status" value="1"/>
</dbReference>
<protein>
    <submittedName>
        <fullName evidence="1">Uncharacterized protein (UPF0276 family)</fullName>
    </submittedName>
</protein>
<dbReference type="Gene3D" id="3.20.20.150">
    <property type="entry name" value="Divalent-metal-dependent TIM barrel enzymes"/>
    <property type="match status" value="1"/>
</dbReference>
<keyword evidence="2" id="KW-1185">Reference proteome</keyword>
<evidence type="ECO:0000313" key="1">
    <source>
        <dbReference type="EMBL" id="MDR7307365.1"/>
    </source>
</evidence>
<gene>
    <name evidence="1" type="ORF">J2X15_002652</name>
</gene>
<accession>A0ABU1ZPA9</accession>
<organism evidence="1 2">
    <name type="scientific">Rhodoferax saidenbachensis</name>
    <dbReference type="NCBI Taxonomy" id="1484693"/>
    <lineage>
        <taxon>Bacteria</taxon>
        <taxon>Pseudomonadati</taxon>
        <taxon>Pseudomonadota</taxon>
        <taxon>Betaproteobacteria</taxon>
        <taxon>Burkholderiales</taxon>
        <taxon>Comamonadaceae</taxon>
        <taxon>Rhodoferax</taxon>
    </lineage>
</organism>
<dbReference type="RefSeq" id="WP_310343561.1">
    <property type="nucleotide sequence ID" value="NZ_JAVDXO010000005.1"/>
</dbReference>
<dbReference type="PANTHER" id="PTHR42194">
    <property type="entry name" value="UPF0276 PROTEIN HI_1600"/>
    <property type="match status" value="1"/>
</dbReference>